<sequence length="70" mass="7406">MDVRQPDPGTILLGDLGFDSVAVAIGTVAIEERLGVRLTVRQLLSCWTVADIVEAVDAALPVAAPDYRGE</sequence>
<dbReference type="InterPro" id="IPR036736">
    <property type="entry name" value="ACP-like_sf"/>
</dbReference>
<dbReference type="InterPro" id="IPR009081">
    <property type="entry name" value="PP-bd_ACP"/>
</dbReference>
<dbReference type="EMBL" id="VXLC01000015">
    <property type="protein sequence ID" value="KAA8885776.1"/>
    <property type="molecule type" value="Genomic_DNA"/>
</dbReference>
<proteinExistence type="predicted"/>
<dbReference type="Proteomes" id="UP000323876">
    <property type="component" value="Unassembled WGS sequence"/>
</dbReference>
<comment type="caution">
    <text evidence="2">The sequence shown here is derived from an EMBL/GenBank/DDBJ whole genome shotgun (WGS) entry which is preliminary data.</text>
</comment>
<dbReference type="Pfam" id="PF00550">
    <property type="entry name" value="PP-binding"/>
    <property type="match status" value="1"/>
</dbReference>
<dbReference type="OrthoDB" id="4742015at2"/>
<evidence type="ECO:0000313" key="3">
    <source>
        <dbReference type="Proteomes" id="UP000323876"/>
    </source>
</evidence>
<evidence type="ECO:0000259" key="1">
    <source>
        <dbReference type="PROSITE" id="PS50075"/>
    </source>
</evidence>
<dbReference type="Gene3D" id="1.10.1200.10">
    <property type="entry name" value="ACP-like"/>
    <property type="match status" value="1"/>
</dbReference>
<gene>
    <name evidence="2" type="ORF">F3087_28395</name>
</gene>
<reference evidence="2 3" key="1">
    <citation type="submission" date="2019-09" db="EMBL/GenBank/DDBJ databases">
        <authorList>
            <person name="Wang X."/>
        </authorList>
    </citation>
    <scope>NUCLEOTIDE SEQUENCE [LARGE SCALE GENOMIC DNA]</scope>
    <source>
        <strain evidence="2 3">CICC 11023</strain>
    </source>
</reference>
<keyword evidence="3" id="KW-1185">Reference proteome</keyword>
<accession>A0A5N0E9Z4</accession>
<evidence type="ECO:0000313" key="2">
    <source>
        <dbReference type="EMBL" id="KAA8885776.1"/>
    </source>
</evidence>
<dbReference type="AlphaFoldDB" id="A0A5N0E9Z4"/>
<dbReference type="PROSITE" id="PS50075">
    <property type="entry name" value="CARRIER"/>
    <property type="match status" value="1"/>
</dbReference>
<name>A0A5N0E9Z4_9NOCA</name>
<dbReference type="SUPFAM" id="SSF47336">
    <property type="entry name" value="ACP-like"/>
    <property type="match status" value="1"/>
</dbReference>
<organism evidence="2 3">
    <name type="scientific">Nocardia colli</name>
    <dbReference type="NCBI Taxonomy" id="2545717"/>
    <lineage>
        <taxon>Bacteria</taxon>
        <taxon>Bacillati</taxon>
        <taxon>Actinomycetota</taxon>
        <taxon>Actinomycetes</taxon>
        <taxon>Mycobacteriales</taxon>
        <taxon>Nocardiaceae</taxon>
        <taxon>Nocardia</taxon>
    </lineage>
</organism>
<feature type="domain" description="Carrier" evidence="1">
    <location>
        <begin position="1"/>
        <end position="60"/>
    </location>
</feature>
<protein>
    <submittedName>
        <fullName evidence="2">Acyl carrier protein</fullName>
    </submittedName>
</protein>